<dbReference type="AlphaFoldDB" id="A0A9P6XM61"/>
<gene>
    <name evidence="2" type="ORF">G6F50_018450</name>
</gene>
<dbReference type="EMBL" id="JAANIU010018269">
    <property type="protein sequence ID" value="KAG1525534.1"/>
    <property type="molecule type" value="Genomic_DNA"/>
</dbReference>
<evidence type="ECO:0000313" key="2">
    <source>
        <dbReference type="EMBL" id="KAG1525534.1"/>
    </source>
</evidence>
<dbReference type="Proteomes" id="UP000740926">
    <property type="component" value="Unassembled WGS sequence"/>
</dbReference>
<sequence>MGSAALWRPPALHRIVHPAPGRHGAAGVFPGRARQRGLRLALPVLLRPAVAAVVALGGVVDRPGQRPGGLHQPAAARCALP</sequence>
<keyword evidence="3" id="KW-1185">Reference proteome</keyword>
<accession>A0A9P6XM61</accession>
<protein>
    <submittedName>
        <fullName evidence="2">Uncharacterized protein</fullName>
    </submittedName>
</protein>
<name>A0A9P6XM61_9FUNG</name>
<reference evidence="2 3" key="1">
    <citation type="journal article" date="2020" name="Microb. Genom.">
        <title>Genetic diversity of clinical and environmental Mucorales isolates obtained from an investigation of mucormycosis cases among solid organ transplant recipients.</title>
        <authorList>
            <person name="Nguyen M.H."/>
            <person name="Kaul D."/>
            <person name="Muto C."/>
            <person name="Cheng S.J."/>
            <person name="Richter R.A."/>
            <person name="Bruno V.M."/>
            <person name="Liu G."/>
            <person name="Beyhan S."/>
            <person name="Sundermann A.J."/>
            <person name="Mounaud S."/>
            <person name="Pasculle A.W."/>
            <person name="Nierman W.C."/>
            <person name="Driscoll E."/>
            <person name="Cumbie R."/>
            <person name="Clancy C.J."/>
            <person name="Dupont C.L."/>
        </authorList>
    </citation>
    <scope>NUCLEOTIDE SEQUENCE [LARGE SCALE GENOMIC DNA]</scope>
    <source>
        <strain evidence="2 3">GL24</strain>
    </source>
</reference>
<comment type="caution">
    <text evidence="2">The sequence shown here is derived from an EMBL/GenBank/DDBJ whole genome shotgun (WGS) entry which is preliminary data.</text>
</comment>
<evidence type="ECO:0000256" key="1">
    <source>
        <dbReference type="SAM" id="MobiDB-lite"/>
    </source>
</evidence>
<proteinExistence type="predicted"/>
<feature type="region of interest" description="Disordered" evidence="1">
    <location>
        <begin position="62"/>
        <end position="81"/>
    </location>
</feature>
<organism evidence="2 3">
    <name type="scientific">Rhizopus delemar</name>
    <dbReference type="NCBI Taxonomy" id="936053"/>
    <lineage>
        <taxon>Eukaryota</taxon>
        <taxon>Fungi</taxon>
        <taxon>Fungi incertae sedis</taxon>
        <taxon>Mucoromycota</taxon>
        <taxon>Mucoromycotina</taxon>
        <taxon>Mucoromycetes</taxon>
        <taxon>Mucorales</taxon>
        <taxon>Mucorineae</taxon>
        <taxon>Rhizopodaceae</taxon>
        <taxon>Rhizopus</taxon>
    </lineage>
</organism>
<evidence type="ECO:0000313" key="3">
    <source>
        <dbReference type="Proteomes" id="UP000740926"/>
    </source>
</evidence>